<reference evidence="2 3" key="1">
    <citation type="journal article" date="2018" name="Nat. Ecol. Evol.">
        <title>Shark genomes provide insights into elasmobranch evolution and the origin of vertebrates.</title>
        <authorList>
            <person name="Hara Y"/>
            <person name="Yamaguchi K"/>
            <person name="Onimaru K"/>
            <person name="Kadota M"/>
            <person name="Koyanagi M"/>
            <person name="Keeley SD"/>
            <person name="Tatsumi K"/>
            <person name="Tanaka K"/>
            <person name="Motone F"/>
            <person name="Kageyama Y"/>
            <person name="Nozu R"/>
            <person name="Adachi N"/>
            <person name="Nishimura O"/>
            <person name="Nakagawa R"/>
            <person name="Tanegashima C"/>
            <person name="Kiyatake I"/>
            <person name="Matsumoto R"/>
            <person name="Murakumo K"/>
            <person name="Nishida K"/>
            <person name="Terakita A"/>
            <person name="Kuratani S"/>
            <person name="Sato K"/>
            <person name="Hyodo S Kuraku.S."/>
        </authorList>
    </citation>
    <scope>NUCLEOTIDE SEQUENCE [LARGE SCALE GENOMIC DNA]</scope>
</reference>
<comment type="caution">
    <text evidence="2">The sequence shown here is derived from an EMBL/GenBank/DDBJ whole genome shotgun (WGS) entry which is preliminary data.</text>
</comment>
<dbReference type="InterPro" id="IPR026754">
    <property type="entry name" value="PPDPF"/>
</dbReference>
<dbReference type="EMBL" id="BEZZ01000014">
    <property type="protein sequence ID" value="GCC22587.1"/>
    <property type="molecule type" value="Genomic_DNA"/>
</dbReference>
<dbReference type="Pfam" id="PF15060">
    <property type="entry name" value="PPDFL"/>
    <property type="match status" value="1"/>
</dbReference>
<dbReference type="Proteomes" id="UP000287033">
    <property type="component" value="Unassembled WGS sequence"/>
</dbReference>
<evidence type="ECO:0000313" key="2">
    <source>
        <dbReference type="EMBL" id="GCC22587.1"/>
    </source>
</evidence>
<dbReference type="PANTHER" id="PTHR14572">
    <property type="entry name" value="PANCREATIC PROGENITOR CELL DIFFERENTIATION AND PROLIFERATION FACTOR"/>
    <property type="match status" value="1"/>
</dbReference>
<accession>A0A401RWQ6</accession>
<organism evidence="2 3">
    <name type="scientific">Chiloscyllium punctatum</name>
    <name type="common">Brownbanded bambooshark</name>
    <name type="synonym">Hemiscyllium punctatum</name>
    <dbReference type="NCBI Taxonomy" id="137246"/>
    <lineage>
        <taxon>Eukaryota</taxon>
        <taxon>Metazoa</taxon>
        <taxon>Chordata</taxon>
        <taxon>Craniata</taxon>
        <taxon>Vertebrata</taxon>
        <taxon>Chondrichthyes</taxon>
        <taxon>Elasmobranchii</taxon>
        <taxon>Galeomorphii</taxon>
        <taxon>Galeoidea</taxon>
        <taxon>Orectolobiformes</taxon>
        <taxon>Hemiscylliidae</taxon>
        <taxon>Chiloscyllium</taxon>
    </lineage>
</organism>
<proteinExistence type="inferred from homology"/>
<keyword evidence="3" id="KW-1185">Reference proteome</keyword>
<evidence type="ECO:0000313" key="3">
    <source>
        <dbReference type="Proteomes" id="UP000287033"/>
    </source>
</evidence>
<gene>
    <name evidence="2" type="ORF">chiPu_0000975</name>
</gene>
<evidence type="ECO:0000256" key="1">
    <source>
        <dbReference type="ARBA" id="ARBA00006609"/>
    </source>
</evidence>
<sequence length="112" mass="12155">MVRRQRAEVVRVCFSSIITLGVLFGVEGRLGSASSNSSCGSSEHMGEVIPHHPGLPKSTAGQWWISFFFGKTQNHPVMTTLSESSEGGKINCILPQEMARKRHASEPSKPSS</sequence>
<dbReference type="GO" id="GO:0030154">
    <property type="term" value="P:cell differentiation"/>
    <property type="evidence" value="ECO:0007669"/>
    <property type="project" value="InterPro"/>
</dbReference>
<name>A0A401RWQ6_CHIPU</name>
<dbReference type="PRINTS" id="PR02071">
    <property type="entry name" value="PPDPFACTOR"/>
</dbReference>
<dbReference type="AlphaFoldDB" id="A0A401RWQ6"/>
<dbReference type="OrthoDB" id="9411431at2759"/>
<protein>
    <submittedName>
        <fullName evidence="2">Uncharacterized protein</fullName>
    </submittedName>
</protein>
<comment type="similarity">
    <text evidence="1">Belongs to the PPDPF family.</text>
</comment>
<dbReference type="OMA" id="DSDHWWT"/>